<feature type="compositionally biased region" description="Acidic residues" evidence="2">
    <location>
        <begin position="487"/>
        <end position="496"/>
    </location>
</feature>
<feature type="domain" description="Pseudouridine synthase RsuA/RluA-like" evidence="3">
    <location>
        <begin position="130"/>
        <end position="278"/>
    </location>
</feature>
<dbReference type="EMBL" id="KV417312">
    <property type="protein sequence ID" value="KZO92305.1"/>
    <property type="molecule type" value="Genomic_DNA"/>
</dbReference>
<feature type="region of interest" description="Disordered" evidence="2">
    <location>
        <begin position="462"/>
        <end position="514"/>
    </location>
</feature>
<feature type="region of interest" description="Disordered" evidence="2">
    <location>
        <begin position="341"/>
        <end position="397"/>
    </location>
</feature>
<evidence type="ECO:0000256" key="2">
    <source>
        <dbReference type="SAM" id="MobiDB-lite"/>
    </source>
</evidence>
<accession>A0A167I501</accession>
<feature type="active site" evidence="1">
    <location>
        <position position="173"/>
    </location>
</feature>
<dbReference type="InterPro" id="IPR050188">
    <property type="entry name" value="RluA_PseudoU_synthase"/>
</dbReference>
<dbReference type="GO" id="GO:0003723">
    <property type="term" value="F:RNA binding"/>
    <property type="evidence" value="ECO:0007669"/>
    <property type="project" value="InterPro"/>
</dbReference>
<dbReference type="Gene3D" id="3.30.2350.10">
    <property type="entry name" value="Pseudouridine synthase"/>
    <property type="match status" value="1"/>
</dbReference>
<name>A0A167I501_CALVF</name>
<feature type="region of interest" description="Disordered" evidence="2">
    <location>
        <begin position="1"/>
        <end position="31"/>
    </location>
</feature>
<gene>
    <name evidence="4" type="ORF">CALVIDRAFT_567528</name>
</gene>
<dbReference type="PANTHER" id="PTHR21600">
    <property type="entry name" value="MITOCHONDRIAL RNA PSEUDOURIDINE SYNTHASE"/>
    <property type="match status" value="1"/>
</dbReference>
<sequence>MDAINAFSPSSSSPQAGPSTSTPAPPTPVLARDPRLRYVPPYWHAFSTMAKGRWWNREILELISTEFRDRSLEYYRFALAAGVTTINGKQARPGDIVRNGDRIQNVVHRHEPPVTGKVQVVSGEKELAKQLIVVMKPGSVPVHAAGRYYKNSLIEILKSDFGLDRIYTVNRLDRLTSGLMLVATTSQRANELCKQFAENKVKKEYLARVAGEFPEEETTISEPLLTIDRQMGLVVVHPSGKPSITVFQRLSYDPVSHTSVLHCQPKTGRTHQIRVHLQYLGFPIANDPIYRADNVWGREGGKGGIALTPTEERTPSVMPEEAARALHLKLEEARRRVDGLGGDGVLTAGDGVPLADTLPATPAPEEVASDAEPPIPVTSDAQFPPADDPSTHRSELPQTAAAAALLPRETGADIGLSSPVPLSSQAIQIIKSLRDQKDKDEDWARWRDVVFRARDAGRFLRGQGRAESASGSEVARRGHYALQDPPADADADADESEERKGSERPKEEEFHPMLDPATGTLFCPICYAPLHPDPKPERMYIFLHAWRYTTEEGCWESERPEWAEEGGMP</sequence>
<evidence type="ECO:0000313" key="4">
    <source>
        <dbReference type="EMBL" id="KZO92305.1"/>
    </source>
</evidence>
<dbReference type="STRING" id="1330018.A0A167I501"/>
<feature type="compositionally biased region" description="Low complexity" evidence="2">
    <location>
        <begin position="345"/>
        <end position="364"/>
    </location>
</feature>
<reference evidence="4 5" key="1">
    <citation type="journal article" date="2016" name="Mol. Biol. Evol.">
        <title>Comparative Genomics of Early-Diverging Mushroom-Forming Fungi Provides Insights into the Origins of Lignocellulose Decay Capabilities.</title>
        <authorList>
            <person name="Nagy L.G."/>
            <person name="Riley R."/>
            <person name="Tritt A."/>
            <person name="Adam C."/>
            <person name="Daum C."/>
            <person name="Floudas D."/>
            <person name="Sun H."/>
            <person name="Yadav J.S."/>
            <person name="Pangilinan J."/>
            <person name="Larsson K.H."/>
            <person name="Matsuura K."/>
            <person name="Barry K."/>
            <person name="Labutti K."/>
            <person name="Kuo R."/>
            <person name="Ohm R.A."/>
            <person name="Bhattacharya S.S."/>
            <person name="Shirouzu T."/>
            <person name="Yoshinaga Y."/>
            <person name="Martin F.M."/>
            <person name="Grigoriev I.V."/>
            <person name="Hibbett D.S."/>
        </authorList>
    </citation>
    <scope>NUCLEOTIDE SEQUENCE [LARGE SCALE GENOMIC DNA]</scope>
    <source>
        <strain evidence="4 5">TUFC12733</strain>
    </source>
</reference>
<dbReference type="PANTHER" id="PTHR21600:SF40">
    <property type="entry name" value="PSEUDOURIDYLATE SYNTHASE RPUSD2"/>
    <property type="match status" value="1"/>
</dbReference>
<dbReference type="Proteomes" id="UP000076738">
    <property type="component" value="Unassembled WGS sequence"/>
</dbReference>
<dbReference type="GO" id="GO:0009982">
    <property type="term" value="F:pseudouridine synthase activity"/>
    <property type="evidence" value="ECO:0007669"/>
    <property type="project" value="InterPro"/>
</dbReference>
<dbReference type="InterPro" id="IPR006224">
    <property type="entry name" value="PsdUridine_synth_RluA-like_CS"/>
</dbReference>
<keyword evidence="5" id="KW-1185">Reference proteome</keyword>
<evidence type="ECO:0000313" key="5">
    <source>
        <dbReference type="Proteomes" id="UP000076738"/>
    </source>
</evidence>
<dbReference type="SUPFAM" id="SSF55120">
    <property type="entry name" value="Pseudouridine synthase"/>
    <property type="match status" value="1"/>
</dbReference>
<dbReference type="AlphaFoldDB" id="A0A167I501"/>
<organism evidence="4 5">
    <name type="scientific">Calocera viscosa (strain TUFC12733)</name>
    <dbReference type="NCBI Taxonomy" id="1330018"/>
    <lineage>
        <taxon>Eukaryota</taxon>
        <taxon>Fungi</taxon>
        <taxon>Dikarya</taxon>
        <taxon>Basidiomycota</taxon>
        <taxon>Agaricomycotina</taxon>
        <taxon>Dacrymycetes</taxon>
        <taxon>Dacrymycetales</taxon>
        <taxon>Dacrymycetaceae</taxon>
        <taxon>Calocera</taxon>
    </lineage>
</organism>
<protein>
    <submittedName>
        <fullName evidence="4">Pseudouridine synthase</fullName>
    </submittedName>
</protein>
<proteinExistence type="predicted"/>
<feature type="compositionally biased region" description="Basic and acidic residues" evidence="2">
    <location>
        <begin position="497"/>
        <end position="512"/>
    </location>
</feature>
<dbReference type="PROSITE" id="PS01129">
    <property type="entry name" value="PSI_RLU"/>
    <property type="match status" value="1"/>
</dbReference>
<dbReference type="InterPro" id="IPR020103">
    <property type="entry name" value="PsdUridine_synth_cat_dom_sf"/>
</dbReference>
<evidence type="ECO:0000256" key="1">
    <source>
        <dbReference type="PIRSR" id="PIRSR606225-1"/>
    </source>
</evidence>
<dbReference type="Pfam" id="PF00849">
    <property type="entry name" value="PseudoU_synth_2"/>
    <property type="match status" value="1"/>
</dbReference>
<feature type="compositionally biased region" description="Low complexity" evidence="2">
    <location>
        <begin position="1"/>
        <end position="22"/>
    </location>
</feature>
<dbReference type="CDD" id="cd02557">
    <property type="entry name" value="PseudoU_synth_ScRIB2"/>
    <property type="match status" value="1"/>
</dbReference>
<dbReference type="NCBIfam" id="TIGR00005">
    <property type="entry name" value="rluA_subfam"/>
    <property type="match status" value="1"/>
</dbReference>
<dbReference type="OrthoDB" id="424794at2759"/>
<dbReference type="GO" id="GO:0000455">
    <property type="term" value="P:enzyme-directed rRNA pseudouridine synthesis"/>
    <property type="evidence" value="ECO:0007669"/>
    <property type="project" value="TreeGrafter"/>
</dbReference>
<evidence type="ECO:0000259" key="3">
    <source>
        <dbReference type="Pfam" id="PF00849"/>
    </source>
</evidence>
<dbReference type="InterPro" id="IPR006145">
    <property type="entry name" value="PsdUridine_synth_RsuA/RluA"/>
</dbReference>
<dbReference type="InterPro" id="IPR006225">
    <property type="entry name" value="PsdUridine_synth_RluC/D"/>
</dbReference>